<sequence length="181" mass="20924">MSTEIDISEVELIHLESDQKHLYQEFECEREELNNFLIEDAFDYHSYGLTKTTLVVHNGELVGYFSLSADKIVLTNSEKAELALNGEFPITYFPAVKITKLAVDKKFARKGYGSVILDLIQGVVYSHLFAVRFLTLDAINEPKVIRFYEKNGFIESLHEASERRQKRNRETILMHKDIFAD</sequence>
<organism evidence="8 9">
    <name type="scientific">Acinetobacter pittii</name>
    <name type="common">Acinetobacter genomosp. 3</name>
    <dbReference type="NCBI Taxonomy" id="48296"/>
    <lineage>
        <taxon>Bacteria</taxon>
        <taxon>Pseudomonadati</taxon>
        <taxon>Pseudomonadota</taxon>
        <taxon>Gammaproteobacteria</taxon>
        <taxon>Moraxellales</taxon>
        <taxon>Moraxellaceae</taxon>
        <taxon>Acinetobacter</taxon>
        <taxon>Acinetobacter calcoaceticus/baumannii complex</taxon>
    </lineage>
</organism>
<reference evidence="8 9" key="2">
    <citation type="submission" date="2018-12" db="EMBL/GenBank/DDBJ databases">
        <title>Molecular Epidemiology of Emerging Carbapenem-Resistance in Acinetobacter nosocomialis and Acinetobacter pittii in Taiwan, 2010-2014.</title>
        <authorList>
            <person name="Huang W.-C."/>
            <person name="Wang H.-Y."/>
            <person name="Lai J.-F."/>
            <person name="Lauderdale T.-L."/>
            <person name="Sytwu H.-K."/>
        </authorList>
    </citation>
    <scope>NUCLEOTIDE SEQUENCE [LARGE SCALE GENOMIC DNA]</scope>
    <source>
        <strain evidence="8 9">2014S06-099</strain>
    </source>
</reference>
<dbReference type="PANTHER" id="PTHR36449">
    <property type="entry name" value="ACETYLTRANSFERASE-RELATED"/>
    <property type="match status" value="1"/>
</dbReference>
<dbReference type="GO" id="GO:0016747">
    <property type="term" value="F:acyltransferase activity, transferring groups other than amino-acyl groups"/>
    <property type="evidence" value="ECO:0007669"/>
    <property type="project" value="InterPro"/>
</dbReference>
<dbReference type="InterPro" id="IPR016181">
    <property type="entry name" value="Acyl_CoA_acyltransferase"/>
</dbReference>
<name>A0A3G6YKA9_ACIPI</name>
<evidence type="ECO:0000256" key="3">
    <source>
        <dbReference type="ARBA" id="ARBA00022649"/>
    </source>
</evidence>
<comment type="catalytic activity">
    <reaction evidence="6">
        <text>glycyl-tRNA(Gly) + acetyl-CoA = N-acetylglycyl-tRNA(Gly) + CoA + H(+)</text>
        <dbReference type="Rhea" id="RHEA:81867"/>
        <dbReference type="Rhea" id="RHEA-COMP:9683"/>
        <dbReference type="Rhea" id="RHEA-COMP:19766"/>
        <dbReference type="ChEBI" id="CHEBI:15378"/>
        <dbReference type="ChEBI" id="CHEBI:57287"/>
        <dbReference type="ChEBI" id="CHEBI:57288"/>
        <dbReference type="ChEBI" id="CHEBI:78522"/>
        <dbReference type="ChEBI" id="CHEBI:232036"/>
    </reaction>
</comment>
<evidence type="ECO:0000256" key="4">
    <source>
        <dbReference type="ARBA" id="ARBA00022679"/>
    </source>
</evidence>
<evidence type="ECO:0000256" key="2">
    <source>
        <dbReference type="ARBA" id="ARBA00022491"/>
    </source>
</evidence>
<gene>
    <name evidence="8" type="ORF">DKE52_014075</name>
</gene>
<feature type="domain" description="N-acetyltransferase" evidence="7">
    <location>
        <begin position="5"/>
        <end position="179"/>
    </location>
</feature>
<keyword evidence="4 8" id="KW-0808">Transferase</keyword>
<dbReference type="Proteomes" id="UP000254410">
    <property type="component" value="Chromosome"/>
</dbReference>
<dbReference type="PROSITE" id="PS51186">
    <property type="entry name" value="GNAT"/>
    <property type="match status" value="1"/>
</dbReference>
<comment type="similarity">
    <text evidence="1">Belongs to the acetyltransferase family. GNAT subfamily.</text>
</comment>
<proteinExistence type="inferred from homology"/>
<dbReference type="SUPFAM" id="SSF55729">
    <property type="entry name" value="Acyl-CoA N-acyltransferases (Nat)"/>
    <property type="match status" value="1"/>
</dbReference>
<evidence type="ECO:0000256" key="1">
    <source>
        <dbReference type="ARBA" id="ARBA00009342"/>
    </source>
</evidence>
<keyword evidence="2" id="KW-0678">Repressor</keyword>
<dbReference type="EMBL" id="CP033540">
    <property type="protein sequence ID" value="AZC00872.1"/>
    <property type="molecule type" value="Genomic_DNA"/>
</dbReference>
<protein>
    <submittedName>
        <fullName evidence="8">GNAT family N-acetyltransferase</fullName>
    </submittedName>
</protein>
<keyword evidence="3" id="KW-1277">Toxin-antitoxin system</keyword>
<dbReference type="Gene3D" id="3.40.630.30">
    <property type="match status" value="1"/>
</dbReference>
<evidence type="ECO:0000313" key="8">
    <source>
        <dbReference type="EMBL" id="AZC00872.1"/>
    </source>
</evidence>
<reference evidence="8 9" key="1">
    <citation type="submission" date="2018-11" db="EMBL/GenBank/DDBJ databases">
        <authorList>
            <person name="Kuo S.-C."/>
            <person name="Chen F.-J."/>
            <person name="Liao Y.-C."/>
        </authorList>
    </citation>
    <scope>NUCLEOTIDE SEQUENCE [LARGE SCALE GENOMIC DNA]</scope>
    <source>
        <strain evidence="8 9">2014S06-099</strain>
    </source>
</reference>
<dbReference type="AlphaFoldDB" id="A0A3G6YKA9"/>
<accession>A0A3G6YKA9</accession>
<evidence type="ECO:0000313" key="9">
    <source>
        <dbReference type="Proteomes" id="UP000254410"/>
    </source>
</evidence>
<dbReference type="Pfam" id="PF13508">
    <property type="entry name" value="Acetyltransf_7"/>
    <property type="match status" value="1"/>
</dbReference>
<evidence type="ECO:0000256" key="6">
    <source>
        <dbReference type="ARBA" id="ARBA00049880"/>
    </source>
</evidence>
<dbReference type="InterPro" id="IPR000182">
    <property type="entry name" value="GNAT_dom"/>
</dbReference>
<dbReference type="PANTHER" id="PTHR36449:SF1">
    <property type="entry name" value="ACETYLTRANSFERASE"/>
    <property type="match status" value="1"/>
</dbReference>
<evidence type="ECO:0000256" key="5">
    <source>
        <dbReference type="ARBA" id="ARBA00023315"/>
    </source>
</evidence>
<keyword evidence="5" id="KW-0012">Acyltransferase</keyword>
<evidence type="ECO:0000259" key="7">
    <source>
        <dbReference type="PROSITE" id="PS51186"/>
    </source>
</evidence>